<protein>
    <submittedName>
        <fullName evidence="1">Uncharacterized protein</fullName>
    </submittedName>
</protein>
<dbReference type="RefSeq" id="XP_040714462.1">
    <property type="nucleotide sequence ID" value="XM_040860620.1"/>
</dbReference>
<dbReference type="Proteomes" id="UP000193689">
    <property type="component" value="Unassembled WGS sequence"/>
</dbReference>
<dbReference type="InParanoid" id="A0A1Y2DU11"/>
<evidence type="ECO:0000313" key="1">
    <source>
        <dbReference type="EMBL" id="ORY62626.1"/>
    </source>
</evidence>
<dbReference type="EMBL" id="MCFJ01000009">
    <property type="protein sequence ID" value="ORY62626.1"/>
    <property type="molecule type" value="Genomic_DNA"/>
</dbReference>
<accession>A0A1Y2DU11</accession>
<proteinExistence type="predicted"/>
<evidence type="ECO:0000313" key="2">
    <source>
        <dbReference type="Proteomes" id="UP000193689"/>
    </source>
</evidence>
<dbReference type="GeneID" id="63776832"/>
<keyword evidence="2" id="KW-1185">Reference proteome</keyword>
<comment type="caution">
    <text evidence="1">The sequence shown here is derived from an EMBL/GenBank/DDBJ whole genome shotgun (WGS) entry which is preliminary data.</text>
</comment>
<gene>
    <name evidence="1" type="ORF">BCR38DRAFT_439316</name>
</gene>
<reference evidence="1 2" key="1">
    <citation type="submission" date="2016-07" db="EMBL/GenBank/DDBJ databases">
        <title>Pervasive Adenine N6-methylation of Active Genes in Fungi.</title>
        <authorList>
            <consortium name="DOE Joint Genome Institute"/>
            <person name="Mondo S.J."/>
            <person name="Dannebaum R.O."/>
            <person name="Kuo R.C."/>
            <person name="Labutti K."/>
            <person name="Haridas S."/>
            <person name="Kuo A."/>
            <person name="Salamov A."/>
            <person name="Ahrendt S.R."/>
            <person name="Lipzen A."/>
            <person name="Sullivan W."/>
            <person name="Andreopoulos W.B."/>
            <person name="Clum A."/>
            <person name="Lindquist E."/>
            <person name="Daum C."/>
            <person name="Ramamoorthy G.K."/>
            <person name="Gryganskyi A."/>
            <person name="Culley D."/>
            <person name="Magnuson J.K."/>
            <person name="James T.Y."/>
            <person name="O'Malley M.A."/>
            <person name="Stajich J.E."/>
            <person name="Spatafora J.W."/>
            <person name="Visel A."/>
            <person name="Grigoriev I.V."/>
        </authorList>
    </citation>
    <scope>NUCLEOTIDE SEQUENCE [LARGE SCALE GENOMIC DNA]</scope>
    <source>
        <strain evidence="1 2">CBS 129021</strain>
    </source>
</reference>
<sequence>MAFSNARAYARGCGLWSTSRVPTHPACPASANANEELERLRGNQLLDKCGGIY</sequence>
<name>A0A1Y2DU11_9PEZI</name>
<organism evidence="1 2">
    <name type="scientific">Pseudomassariella vexata</name>
    <dbReference type="NCBI Taxonomy" id="1141098"/>
    <lineage>
        <taxon>Eukaryota</taxon>
        <taxon>Fungi</taxon>
        <taxon>Dikarya</taxon>
        <taxon>Ascomycota</taxon>
        <taxon>Pezizomycotina</taxon>
        <taxon>Sordariomycetes</taxon>
        <taxon>Xylariomycetidae</taxon>
        <taxon>Amphisphaeriales</taxon>
        <taxon>Pseudomassariaceae</taxon>
        <taxon>Pseudomassariella</taxon>
    </lineage>
</organism>
<dbReference type="AlphaFoldDB" id="A0A1Y2DU11"/>